<keyword evidence="2" id="KW-1185">Reference proteome</keyword>
<evidence type="ECO:0000313" key="1">
    <source>
        <dbReference type="EMBL" id="KAK7682541.1"/>
    </source>
</evidence>
<gene>
    <name evidence="1" type="ORF">QCA50_014341</name>
</gene>
<dbReference type="Proteomes" id="UP001385951">
    <property type="component" value="Unassembled WGS sequence"/>
</dbReference>
<reference evidence="1 2" key="1">
    <citation type="submission" date="2022-09" db="EMBL/GenBank/DDBJ databases">
        <authorList>
            <person name="Palmer J.M."/>
        </authorList>
    </citation>
    <scope>NUCLEOTIDE SEQUENCE [LARGE SCALE GENOMIC DNA]</scope>
    <source>
        <strain evidence="1 2">DSM 7382</strain>
    </source>
</reference>
<proteinExistence type="predicted"/>
<evidence type="ECO:0000313" key="2">
    <source>
        <dbReference type="Proteomes" id="UP001385951"/>
    </source>
</evidence>
<dbReference type="EMBL" id="JASBNA010000035">
    <property type="protein sequence ID" value="KAK7682541.1"/>
    <property type="molecule type" value="Genomic_DNA"/>
</dbReference>
<comment type="caution">
    <text evidence="1">The sequence shown here is derived from an EMBL/GenBank/DDBJ whole genome shotgun (WGS) entry which is preliminary data.</text>
</comment>
<protein>
    <submittedName>
        <fullName evidence="1">Uncharacterized protein</fullName>
    </submittedName>
</protein>
<name>A0AAW0FNY2_9APHY</name>
<dbReference type="AlphaFoldDB" id="A0AAW0FNY2"/>
<organism evidence="1 2">
    <name type="scientific">Cerrena zonata</name>
    <dbReference type="NCBI Taxonomy" id="2478898"/>
    <lineage>
        <taxon>Eukaryota</taxon>
        <taxon>Fungi</taxon>
        <taxon>Dikarya</taxon>
        <taxon>Basidiomycota</taxon>
        <taxon>Agaricomycotina</taxon>
        <taxon>Agaricomycetes</taxon>
        <taxon>Polyporales</taxon>
        <taxon>Cerrenaceae</taxon>
        <taxon>Cerrena</taxon>
    </lineage>
</organism>
<accession>A0AAW0FNY2</accession>
<sequence>MTICPGCMARQQFIPLATLWIRDARYPATHPRETCHASHQTAYQWLIPTGDTTSQYRAFDDISIGKIVFGDLSHARSLSTDRSNLVHVSIPSVYKMLPT</sequence>